<sequence>MTSSLVGDHCEMLGREGAALAHAVFDRIDRRRADREAVVQADRARFQEGALGWEGWDEAAFHNAVRDALLSELRRVDPGNLLLRDEARQAVGEKGVKAYVHNGRRALADAKVVSNGALRIR</sequence>
<organism evidence="1 2">
    <name type="scientific">Paraburkholderia phenazinium</name>
    <dbReference type="NCBI Taxonomy" id="60549"/>
    <lineage>
        <taxon>Bacteria</taxon>
        <taxon>Pseudomonadati</taxon>
        <taxon>Pseudomonadota</taxon>
        <taxon>Betaproteobacteria</taxon>
        <taxon>Burkholderiales</taxon>
        <taxon>Burkholderiaceae</taxon>
        <taxon>Paraburkholderia</taxon>
    </lineage>
</organism>
<evidence type="ECO:0000313" key="2">
    <source>
        <dbReference type="Proteomes" id="UP000185151"/>
    </source>
</evidence>
<proteinExistence type="predicted"/>
<dbReference type="RefSeq" id="WP_074300278.1">
    <property type="nucleotide sequence ID" value="NZ_FSRU01000002.1"/>
</dbReference>
<name>A0A1N6KYE6_9BURK</name>
<dbReference type="AlphaFoldDB" id="A0A1N6KYE6"/>
<reference evidence="1 2" key="1">
    <citation type="submission" date="2016-11" db="EMBL/GenBank/DDBJ databases">
        <authorList>
            <person name="Jaros S."/>
            <person name="Januszkiewicz K."/>
            <person name="Wedrychowicz H."/>
        </authorList>
    </citation>
    <scope>NUCLEOTIDE SEQUENCE [LARGE SCALE GENOMIC DNA]</scope>
    <source>
        <strain evidence="1 2">GAS95</strain>
    </source>
</reference>
<keyword evidence="2" id="KW-1185">Reference proteome</keyword>
<dbReference type="EMBL" id="FSRU01000002">
    <property type="protein sequence ID" value="SIO61562.1"/>
    <property type="molecule type" value="Genomic_DNA"/>
</dbReference>
<gene>
    <name evidence="1" type="ORF">SAMN05444165_5270</name>
</gene>
<accession>A0A1N6KYE6</accession>
<evidence type="ECO:0000313" key="1">
    <source>
        <dbReference type="EMBL" id="SIO61562.1"/>
    </source>
</evidence>
<dbReference type="Proteomes" id="UP000185151">
    <property type="component" value="Unassembled WGS sequence"/>
</dbReference>
<protein>
    <submittedName>
        <fullName evidence="1">Uncharacterized protein</fullName>
    </submittedName>
</protein>